<dbReference type="Proteomes" id="UP001060919">
    <property type="component" value="Chromosome"/>
</dbReference>
<evidence type="ECO:0000259" key="1">
    <source>
        <dbReference type="Pfam" id="PF08818"/>
    </source>
</evidence>
<sequence length="139" mass="16036">MTKKLKTTLNNGDVEAFLNSVENEQRRKDAFTILTIFKEITGEEAKMWGTSIVGFGSYHYVYATGREGDWMMTGFSPRKTSLTLYLMNGFEGCEDLLNRLGKYKTGKACLYVNRLEQIDIEVLKELIAASYQYMKEKYH</sequence>
<protein>
    <submittedName>
        <fullName evidence="2">DUF1801 domain-containing protein</fullName>
    </submittedName>
</protein>
<evidence type="ECO:0000313" key="3">
    <source>
        <dbReference type="Proteomes" id="UP001060919"/>
    </source>
</evidence>
<dbReference type="EMBL" id="AP026867">
    <property type="protein sequence ID" value="BDS13455.1"/>
    <property type="molecule type" value="Genomic_DNA"/>
</dbReference>
<accession>A0A915YI32</accession>
<dbReference type="SUPFAM" id="SSF159888">
    <property type="entry name" value="YdhG-like"/>
    <property type="match status" value="1"/>
</dbReference>
<gene>
    <name evidence="2" type="ORF">AsAng_0041930</name>
</gene>
<organism evidence="2 3">
    <name type="scientific">Aureispira anguillae</name>
    <dbReference type="NCBI Taxonomy" id="2864201"/>
    <lineage>
        <taxon>Bacteria</taxon>
        <taxon>Pseudomonadati</taxon>
        <taxon>Bacteroidota</taxon>
        <taxon>Saprospiria</taxon>
        <taxon>Saprospirales</taxon>
        <taxon>Saprospiraceae</taxon>
        <taxon>Aureispira</taxon>
    </lineage>
</organism>
<dbReference type="RefSeq" id="WP_264788725.1">
    <property type="nucleotide sequence ID" value="NZ_AP026867.1"/>
</dbReference>
<reference evidence="2" key="1">
    <citation type="submission" date="2022-09" db="EMBL/GenBank/DDBJ databases">
        <title>Aureispira anguillicida sp. nov., isolated from Leptocephalus of Japanese eel Anguilla japonica.</title>
        <authorList>
            <person name="Yuasa K."/>
            <person name="Mekata T."/>
            <person name="Ikunari K."/>
        </authorList>
    </citation>
    <scope>NUCLEOTIDE SEQUENCE</scope>
    <source>
        <strain evidence="2">EL160426</strain>
    </source>
</reference>
<dbReference type="AlphaFoldDB" id="A0A915YI32"/>
<evidence type="ECO:0000313" key="2">
    <source>
        <dbReference type="EMBL" id="BDS13455.1"/>
    </source>
</evidence>
<name>A0A915YI32_9BACT</name>
<feature type="domain" description="YdhG-like" evidence="1">
    <location>
        <begin position="26"/>
        <end position="129"/>
    </location>
</feature>
<keyword evidence="3" id="KW-1185">Reference proteome</keyword>
<proteinExistence type="predicted"/>
<dbReference type="KEGG" id="aup:AsAng_0041930"/>
<dbReference type="Pfam" id="PF08818">
    <property type="entry name" value="DUF1801"/>
    <property type="match status" value="1"/>
</dbReference>
<dbReference type="InterPro" id="IPR014922">
    <property type="entry name" value="YdhG-like"/>
</dbReference>